<dbReference type="Proteomes" id="UP000006898">
    <property type="component" value="Chromosome"/>
</dbReference>
<reference evidence="1 2" key="1">
    <citation type="journal article" date="2010" name="Nature">
        <title>Nitrite-driven anaerobic methane oxidation by oxygenic bacteria.</title>
        <authorList>
            <person name="Ettwig K.F."/>
            <person name="Butler M.K."/>
            <person name="Le Paslier D."/>
            <person name="Pelletier E."/>
            <person name="Mangenot S."/>
            <person name="Kuypers M.M.M."/>
            <person name="Schreiber F."/>
            <person name="Dutilh B.E."/>
            <person name="Zedelius J."/>
            <person name="de Beer D."/>
            <person name="Gloerich J."/>
            <person name="Wessels H.J.C.T."/>
            <person name="van Allen T."/>
            <person name="Luesken F."/>
            <person name="Wu M."/>
            <person name="van de Pas-Schoonen K.T."/>
            <person name="Op den Camp H.J.M."/>
            <person name="Janssen-Megens E.M."/>
            <person name="Francoijs K-J."/>
            <person name="Stunnenberg H."/>
            <person name="Weissenbach J."/>
            <person name="Jetten M.S.M."/>
            <person name="Strous M."/>
        </authorList>
    </citation>
    <scope>NUCLEOTIDE SEQUENCE [LARGE SCALE GENOMIC DNA]</scope>
</reference>
<name>D5MMJ4_METO1</name>
<organism evidence="1 2">
    <name type="scientific">Methylomirabilis oxygeniifera</name>
    <dbReference type="NCBI Taxonomy" id="671143"/>
    <lineage>
        <taxon>Bacteria</taxon>
        <taxon>Candidatus Methylomirabilota</taxon>
        <taxon>Candidatus Methylomirabilia</taxon>
        <taxon>Candidatus Methylomirabilales</taxon>
        <taxon>Candidatus Methylomirabilaceae</taxon>
        <taxon>Candidatus Methylomirabilis</taxon>
    </lineage>
</organism>
<protein>
    <submittedName>
        <fullName evidence="1">Uncharacterized protein</fullName>
    </submittedName>
</protein>
<sequence>MTLLDGGFQALANRGAHSWDGIQVQRLLDGAPVGFRHEHCGMALAGDLDGFMGIGDIVQERVQSFSSLSSCDAGHIGPFNL</sequence>
<gene>
    <name evidence="1" type="ORF">DAMO_3043</name>
</gene>
<dbReference type="EMBL" id="FP565575">
    <property type="protein sequence ID" value="CBE70116.1"/>
    <property type="molecule type" value="Genomic_DNA"/>
</dbReference>
<dbReference type="AlphaFoldDB" id="D5MMJ4"/>
<dbReference type="KEGG" id="mox:DAMO_3043"/>
<accession>D5MMJ4</accession>
<proteinExistence type="predicted"/>
<evidence type="ECO:0000313" key="1">
    <source>
        <dbReference type="EMBL" id="CBE70116.1"/>
    </source>
</evidence>
<evidence type="ECO:0000313" key="2">
    <source>
        <dbReference type="Proteomes" id="UP000006898"/>
    </source>
</evidence>
<dbReference type="HOGENOM" id="CLU_2567488_0_0_0"/>